<dbReference type="Proteomes" id="UP000799770">
    <property type="component" value="Unassembled WGS sequence"/>
</dbReference>
<dbReference type="PROSITE" id="PS50280">
    <property type="entry name" value="SET"/>
    <property type="match status" value="1"/>
</dbReference>
<dbReference type="OrthoDB" id="265717at2759"/>
<evidence type="ECO:0000259" key="6">
    <source>
        <dbReference type="PROSITE" id="PS50865"/>
    </source>
</evidence>
<reference evidence="7" key="1">
    <citation type="journal article" date="2020" name="Stud. Mycol.">
        <title>101 Dothideomycetes genomes: a test case for predicting lifestyles and emergence of pathogens.</title>
        <authorList>
            <person name="Haridas S."/>
            <person name="Albert R."/>
            <person name="Binder M."/>
            <person name="Bloem J."/>
            <person name="Labutti K."/>
            <person name="Salamov A."/>
            <person name="Andreopoulos B."/>
            <person name="Baker S."/>
            <person name="Barry K."/>
            <person name="Bills G."/>
            <person name="Bluhm B."/>
            <person name="Cannon C."/>
            <person name="Castanera R."/>
            <person name="Culley D."/>
            <person name="Daum C."/>
            <person name="Ezra D."/>
            <person name="Gonzalez J."/>
            <person name="Henrissat B."/>
            <person name="Kuo A."/>
            <person name="Liang C."/>
            <person name="Lipzen A."/>
            <person name="Lutzoni F."/>
            <person name="Magnuson J."/>
            <person name="Mondo S."/>
            <person name="Nolan M."/>
            <person name="Ohm R."/>
            <person name="Pangilinan J."/>
            <person name="Park H.-J."/>
            <person name="Ramirez L."/>
            <person name="Alfaro M."/>
            <person name="Sun H."/>
            <person name="Tritt A."/>
            <person name="Yoshinaga Y."/>
            <person name="Zwiers L.-H."/>
            <person name="Turgeon B."/>
            <person name="Goodwin S."/>
            <person name="Spatafora J."/>
            <person name="Crous P."/>
            <person name="Grigoriev I."/>
        </authorList>
    </citation>
    <scope>NUCLEOTIDE SEQUENCE</scope>
    <source>
        <strain evidence="7">CBS 627.86</strain>
    </source>
</reference>
<dbReference type="SMART" id="SM00317">
    <property type="entry name" value="SET"/>
    <property type="match status" value="1"/>
</dbReference>
<evidence type="ECO:0000256" key="3">
    <source>
        <dbReference type="ARBA" id="ARBA00022833"/>
    </source>
</evidence>
<dbReference type="InterPro" id="IPR001214">
    <property type="entry name" value="SET_dom"/>
</dbReference>
<keyword evidence="8" id="KW-1185">Reference proteome</keyword>
<dbReference type="AlphaFoldDB" id="A0A6A5YPC6"/>
<dbReference type="PANTHER" id="PTHR47332">
    <property type="entry name" value="SET DOMAIN-CONTAINING PROTEIN 5"/>
    <property type="match status" value="1"/>
</dbReference>
<dbReference type="Gene3D" id="1.25.40.10">
    <property type="entry name" value="Tetratricopeptide repeat domain"/>
    <property type="match status" value="1"/>
</dbReference>
<dbReference type="EMBL" id="ML977349">
    <property type="protein sequence ID" value="KAF2108247.1"/>
    <property type="molecule type" value="Genomic_DNA"/>
</dbReference>
<evidence type="ECO:0000313" key="8">
    <source>
        <dbReference type="Proteomes" id="UP000799770"/>
    </source>
</evidence>
<dbReference type="PROSITE" id="PS01360">
    <property type="entry name" value="ZF_MYND_1"/>
    <property type="match status" value="1"/>
</dbReference>
<keyword evidence="2 4" id="KW-0863">Zinc-finger</keyword>
<protein>
    <submittedName>
        <fullName evidence="7">Uncharacterized protein</fullName>
    </submittedName>
</protein>
<dbReference type="InterPro" id="IPR053185">
    <property type="entry name" value="SET_domain_protein"/>
</dbReference>
<evidence type="ECO:0000256" key="1">
    <source>
        <dbReference type="ARBA" id="ARBA00022723"/>
    </source>
</evidence>
<dbReference type="PROSITE" id="PS50865">
    <property type="entry name" value="ZF_MYND_2"/>
    <property type="match status" value="1"/>
</dbReference>
<dbReference type="Pfam" id="PF00856">
    <property type="entry name" value="SET"/>
    <property type="match status" value="1"/>
</dbReference>
<evidence type="ECO:0000313" key="7">
    <source>
        <dbReference type="EMBL" id="KAF2108247.1"/>
    </source>
</evidence>
<sequence>MYALRDVPGKGKGLVAIEDIPKGTRVLLEQPVITTPERQRDDEWLKTHISQQVDSLSEHQRQSFLSMHNLYPYQNVAEQSLGIIRTNSLPIEADGIGAGIFLKACLINHSCDNNAQKNWNQSIKRHTVHALRDIPKGEEITIYYLGLDSSRAIRQKKLQDKFGFLCSCRLCSLPTEQSQDNDKRLERINRLDDLIGLDGMQMIFSLRTLRYVDERVHLYNEQGPGNSGLPRAYLDAAQIAIANGDLARGHVFAERAVEGWRTALGSDSKETIEYGSLAQNPAKLQLYGHSMKWKTSSDEVPQGLDPNDFEDWLWRREEPRKLDQLGQLTDLRNYKIFPGFAALPNSNSVDLEFYGKVDGTYKPLHYWCFLGEIVDSITLHHLELELMDVDDKKIPLHFNTDGRGSELEPAKIQRGHTVAVLYAQRHVFMYGDPGIRHENPQMLKIFPVSLKKLLELNDQVQQFSTKVDGTRTCHGCSKKAESLNRCGKCSLFWYCDNGCQRIGWNERGHKADCKLLKDPDLRGLFVLKWD</sequence>
<dbReference type="Gene3D" id="6.10.140.2220">
    <property type="match status" value="1"/>
</dbReference>
<name>A0A6A5YPC6_9PLEO</name>
<organism evidence="7 8">
    <name type="scientific">Lophiotrema nucula</name>
    <dbReference type="NCBI Taxonomy" id="690887"/>
    <lineage>
        <taxon>Eukaryota</taxon>
        <taxon>Fungi</taxon>
        <taxon>Dikarya</taxon>
        <taxon>Ascomycota</taxon>
        <taxon>Pezizomycotina</taxon>
        <taxon>Dothideomycetes</taxon>
        <taxon>Pleosporomycetidae</taxon>
        <taxon>Pleosporales</taxon>
        <taxon>Lophiotremataceae</taxon>
        <taxon>Lophiotrema</taxon>
    </lineage>
</organism>
<feature type="domain" description="SET" evidence="5">
    <location>
        <begin position="1"/>
        <end position="145"/>
    </location>
</feature>
<evidence type="ECO:0000256" key="4">
    <source>
        <dbReference type="PROSITE-ProRule" id="PRU00134"/>
    </source>
</evidence>
<dbReference type="SUPFAM" id="SSF144232">
    <property type="entry name" value="HIT/MYND zinc finger-like"/>
    <property type="match status" value="1"/>
</dbReference>
<keyword evidence="1" id="KW-0479">Metal-binding</keyword>
<evidence type="ECO:0000256" key="2">
    <source>
        <dbReference type="ARBA" id="ARBA00022771"/>
    </source>
</evidence>
<dbReference type="InterPro" id="IPR011990">
    <property type="entry name" value="TPR-like_helical_dom_sf"/>
</dbReference>
<dbReference type="SUPFAM" id="SSF82199">
    <property type="entry name" value="SET domain"/>
    <property type="match status" value="1"/>
</dbReference>
<dbReference type="Gene3D" id="2.170.270.10">
    <property type="entry name" value="SET domain"/>
    <property type="match status" value="1"/>
</dbReference>
<dbReference type="PANTHER" id="PTHR47332:SF2">
    <property type="entry name" value="SET-6"/>
    <property type="match status" value="1"/>
</dbReference>
<accession>A0A6A5YPC6</accession>
<dbReference type="Pfam" id="PF01753">
    <property type="entry name" value="zf-MYND"/>
    <property type="match status" value="1"/>
</dbReference>
<dbReference type="InterPro" id="IPR002893">
    <property type="entry name" value="Znf_MYND"/>
</dbReference>
<dbReference type="CDD" id="cd20071">
    <property type="entry name" value="SET_SMYD"/>
    <property type="match status" value="1"/>
</dbReference>
<dbReference type="GO" id="GO:0008270">
    <property type="term" value="F:zinc ion binding"/>
    <property type="evidence" value="ECO:0007669"/>
    <property type="project" value="UniProtKB-KW"/>
</dbReference>
<feature type="domain" description="MYND-type" evidence="6">
    <location>
        <begin position="473"/>
        <end position="513"/>
    </location>
</feature>
<proteinExistence type="predicted"/>
<keyword evidence="3" id="KW-0862">Zinc</keyword>
<evidence type="ECO:0000259" key="5">
    <source>
        <dbReference type="PROSITE" id="PS50280"/>
    </source>
</evidence>
<dbReference type="InterPro" id="IPR046341">
    <property type="entry name" value="SET_dom_sf"/>
</dbReference>
<gene>
    <name evidence="7" type="ORF">BDV96DRAFT_504933</name>
</gene>